<name>A0A397AYG8_APHAT</name>
<sequence>MSNKAAAKKAALELLDLCKKDGVRLPTDAMNAMVQAGTMLNATRADGEYNLQAALAAMTEKFGATTPAVETKKRKAAAGDKVTKKEKDESVKEEDGDVDDDGGATSPAAKKKKNVAQATVAKNQALAEAFSDLAGFEFKKGDRFKGGSYSKVAKAIRDAEDELTSGKQAMKLKGVGKASATKIDEFLETGKIEKLEEYRAGNM</sequence>
<dbReference type="AlphaFoldDB" id="A0A397AYG8"/>
<feature type="compositionally biased region" description="Acidic residues" evidence="2">
    <location>
        <begin position="91"/>
        <end position="102"/>
    </location>
</feature>
<feature type="active site" description="Nucleophile; Schiff-base intermediate with DNA; for 5'-dRP lyase activity" evidence="1">
    <location>
        <position position="182"/>
    </location>
</feature>
<dbReference type="EMBL" id="VJMI01008198">
    <property type="protein sequence ID" value="KAF0761874.1"/>
    <property type="molecule type" value="Genomic_DNA"/>
</dbReference>
<reference evidence="7 8" key="1">
    <citation type="submission" date="2018-08" db="EMBL/GenBank/DDBJ databases">
        <title>Aphanomyces genome sequencing and annotation.</title>
        <authorList>
            <person name="Minardi D."/>
            <person name="Oidtmann B."/>
            <person name="Van Der Giezen M."/>
            <person name="Studholme D.J."/>
        </authorList>
    </citation>
    <scope>NUCLEOTIDE SEQUENCE [LARGE SCALE GENOMIC DNA]</scope>
    <source>
        <strain evidence="6 8">FDL457</strain>
        <strain evidence="5 7">Kv</strain>
    </source>
</reference>
<dbReference type="SUPFAM" id="SSF47802">
    <property type="entry name" value="DNA polymerase beta, N-terminal domain-like"/>
    <property type="match status" value="1"/>
</dbReference>
<dbReference type="Gene3D" id="1.10.150.110">
    <property type="entry name" value="DNA polymerase beta, N-terminal domain-like"/>
    <property type="match status" value="1"/>
</dbReference>
<feature type="compositionally biased region" description="Basic and acidic residues" evidence="2">
    <location>
        <begin position="77"/>
        <end position="90"/>
    </location>
</feature>
<dbReference type="EMBL" id="QUTF01026877">
    <property type="protein sequence ID" value="RHY81214.1"/>
    <property type="molecule type" value="Genomic_DNA"/>
</dbReference>
<dbReference type="GO" id="GO:0003677">
    <property type="term" value="F:DNA binding"/>
    <property type="evidence" value="ECO:0007669"/>
    <property type="project" value="InterPro"/>
</dbReference>
<dbReference type="InterPro" id="IPR022312">
    <property type="entry name" value="DNA_pol_X"/>
</dbReference>
<evidence type="ECO:0000259" key="3">
    <source>
        <dbReference type="Pfam" id="PF14716"/>
    </source>
</evidence>
<evidence type="ECO:0000313" key="5">
    <source>
        <dbReference type="EMBL" id="RHY11108.1"/>
    </source>
</evidence>
<evidence type="ECO:0000256" key="2">
    <source>
        <dbReference type="SAM" id="MobiDB-lite"/>
    </source>
</evidence>
<comment type="caution">
    <text evidence="5">The sequence shown here is derived from an EMBL/GenBank/DDBJ whole genome shotgun (WGS) entry which is preliminary data.</text>
</comment>
<dbReference type="InterPro" id="IPR010996">
    <property type="entry name" value="HHH_MUS81"/>
</dbReference>
<evidence type="ECO:0000256" key="1">
    <source>
        <dbReference type="PIRSR" id="PIRSR622312-50"/>
    </source>
</evidence>
<gene>
    <name evidence="4" type="ORF">AaE_003378</name>
    <name evidence="6" type="ORF">DYB26_007532</name>
    <name evidence="5" type="ORF">DYB36_003103</name>
</gene>
<dbReference type="PANTHER" id="PTHR11276:SF42">
    <property type="entry name" value="DNA POLYMERASE BETA"/>
    <property type="match status" value="1"/>
</dbReference>
<evidence type="ECO:0000313" key="4">
    <source>
        <dbReference type="EMBL" id="KAF0761874.1"/>
    </source>
</evidence>
<dbReference type="Proteomes" id="UP000265427">
    <property type="component" value="Unassembled WGS sequence"/>
</dbReference>
<evidence type="ECO:0000313" key="6">
    <source>
        <dbReference type="EMBL" id="RHY81214.1"/>
    </source>
</evidence>
<dbReference type="GO" id="GO:0006284">
    <property type="term" value="P:base-excision repair"/>
    <property type="evidence" value="ECO:0007669"/>
    <property type="project" value="TreeGrafter"/>
</dbReference>
<accession>A0A397AYG8</accession>
<dbReference type="GO" id="GO:0003887">
    <property type="term" value="F:DNA-directed DNA polymerase activity"/>
    <property type="evidence" value="ECO:0007669"/>
    <property type="project" value="InterPro"/>
</dbReference>
<dbReference type="GO" id="GO:0005634">
    <property type="term" value="C:nucleus"/>
    <property type="evidence" value="ECO:0007669"/>
    <property type="project" value="TreeGrafter"/>
</dbReference>
<dbReference type="Proteomes" id="UP000286510">
    <property type="component" value="Unassembled WGS sequence"/>
</dbReference>
<dbReference type="GO" id="GO:0006303">
    <property type="term" value="P:double-strand break repair via nonhomologous end joining"/>
    <property type="evidence" value="ECO:0007669"/>
    <property type="project" value="TreeGrafter"/>
</dbReference>
<evidence type="ECO:0000313" key="9">
    <source>
        <dbReference type="Proteomes" id="UP000469452"/>
    </source>
</evidence>
<protein>
    <recommendedName>
        <fullName evidence="3">Crossover junction endonuclease MUS81-like HHH domain-containing protein</fullName>
    </recommendedName>
</protein>
<dbReference type="Pfam" id="PF14716">
    <property type="entry name" value="HHH_8"/>
    <property type="match status" value="1"/>
</dbReference>
<proteinExistence type="predicted"/>
<reference evidence="4 9" key="2">
    <citation type="submission" date="2019-06" db="EMBL/GenBank/DDBJ databases">
        <title>Genomics analysis of Aphanomyces spp. identifies a new class of oomycete effector associated with host adaptation.</title>
        <authorList>
            <person name="Gaulin E."/>
        </authorList>
    </citation>
    <scope>NUCLEOTIDE SEQUENCE [LARGE SCALE GENOMIC DNA]</scope>
    <source>
        <strain evidence="4 9">E</strain>
    </source>
</reference>
<dbReference type="PANTHER" id="PTHR11276">
    <property type="entry name" value="DNA POLYMERASE TYPE-X FAMILY MEMBER"/>
    <property type="match status" value="1"/>
</dbReference>
<feature type="domain" description="Crossover junction endonuclease MUS81-like HHH" evidence="3">
    <location>
        <begin position="122"/>
        <end position="191"/>
    </location>
</feature>
<feature type="region of interest" description="Disordered" evidence="2">
    <location>
        <begin position="65"/>
        <end position="115"/>
    </location>
</feature>
<organism evidence="5 7">
    <name type="scientific">Aphanomyces astaci</name>
    <name type="common">Crayfish plague agent</name>
    <dbReference type="NCBI Taxonomy" id="112090"/>
    <lineage>
        <taxon>Eukaryota</taxon>
        <taxon>Sar</taxon>
        <taxon>Stramenopiles</taxon>
        <taxon>Oomycota</taxon>
        <taxon>Saprolegniomycetes</taxon>
        <taxon>Saprolegniales</taxon>
        <taxon>Verrucalvaceae</taxon>
        <taxon>Aphanomyces</taxon>
    </lineage>
</organism>
<evidence type="ECO:0000313" key="8">
    <source>
        <dbReference type="Proteomes" id="UP000286510"/>
    </source>
</evidence>
<evidence type="ECO:0000313" key="7">
    <source>
        <dbReference type="Proteomes" id="UP000265427"/>
    </source>
</evidence>
<dbReference type="InterPro" id="IPR027421">
    <property type="entry name" value="DNA_pol_lamdba_lyase_dom_sf"/>
</dbReference>
<dbReference type="VEuPathDB" id="FungiDB:H257_10623"/>
<dbReference type="EMBL" id="QUSZ01005125">
    <property type="protein sequence ID" value="RHY11108.1"/>
    <property type="molecule type" value="Genomic_DNA"/>
</dbReference>
<dbReference type="Proteomes" id="UP000469452">
    <property type="component" value="Unassembled WGS sequence"/>
</dbReference>